<dbReference type="RefSeq" id="WP_189226896.1">
    <property type="nucleotide sequence ID" value="NZ_BMRG01000019.1"/>
</dbReference>
<comment type="caution">
    <text evidence="1">The sequence shown here is derived from an EMBL/GenBank/DDBJ whole genome shotgun (WGS) entry which is preliminary data.</text>
</comment>
<organism evidence="1 2">
    <name type="scientific">Saccharothrix coeruleofusca</name>
    <dbReference type="NCBI Taxonomy" id="33919"/>
    <lineage>
        <taxon>Bacteria</taxon>
        <taxon>Bacillati</taxon>
        <taxon>Actinomycetota</taxon>
        <taxon>Actinomycetes</taxon>
        <taxon>Pseudonocardiales</taxon>
        <taxon>Pseudonocardiaceae</taxon>
        <taxon>Saccharothrix</taxon>
    </lineage>
</organism>
<sequence length="185" mass="19418">MTQDWNQWSNVQGDGNNVFQGKRDVRVKHIGAKTNKFSFKGLGLPVLVVAVVAGGGFGAYQIATGGTSGTANAAEAVGTWRLERSGSVGDMPSVLTVDQGGAFDLKMTVEWNFPNFGGDRMPQPQLPSMGWHCAGTTAAEGDHLLFSTTSGPCGAMPGRVVGNRIDLDFTSDQGKQTLSLIRAAG</sequence>
<evidence type="ECO:0000313" key="1">
    <source>
        <dbReference type="EMBL" id="GGP79914.1"/>
    </source>
</evidence>
<reference evidence="1" key="1">
    <citation type="journal article" date="2014" name="Int. J. Syst. Evol. Microbiol.">
        <title>Complete genome sequence of Corynebacterium casei LMG S-19264T (=DSM 44701T), isolated from a smear-ripened cheese.</title>
        <authorList>
            <consortium name="US DOE Joint Genome Institute (JGI-PGF)"/>
            <person name="Walter F."/>
            <person name="Albersmeier A."/>
            <person name="Kalinowski J."/>
            <person name="Ruckert C."/>
        </authorList>
    </citation>
    <scope>NUCLEOTIDE SEQUENCE</scope>
    <source>
        <strain evidence="1">JCM 3313</strain>
    </source>
</reference>
<protein>
    <submittedName>
        <fullName evidence="1">Uncharacterized protein</fullName>
    </submittedName>
</protein>
<dbReference type="EMBL" id="BMRG01000019">
    <property type="protein sequence ID" value="GGP79914.1"/>
    <property type="molecule type" value="Genomic_DNA"/>
</dbReference>
<evidence type="ECO:0000313" key="2">
    <source>
        <dbReference type="Proteomes" id="UP000639606"/>
    </source>
</evidence>
<dbReference type="Proteomes" id="UP000639606">
    <property type="component" value="Unassembled WGS sequence"/>
</dbReference>
<dbReference type="AlphaFoldDB" id="A0A918EHX2"/>
<gene>
    <name evidence="1" type="ORF">GCM10010185_62330</name>
</gene>
<reference evidence="1" key="2">
    <citation type="submission" date="2020-09" db="EMBL/GenBank/DDBJ databases">
        <authorList>
            <person name="Sun Q."/>
            <person name="Ohkuma M."/>
        </authorList>
    </citation>
    <scope>NUCLEOTIDE SEQUENCE</scope>
    <source>
        <strain evidence="1">JCM 3313</strain>
    </source>
</reference>
<proteinExistence type="predicted"/>
<accession>A0A918EHX2</accession>
<keyword evidence="2" id="KW-1185">Reference proteome</keyword>
<name>A0A918EHX2_9PSEU</name>